<keyword evidence="5" id="KW-0547">Nucleotide-binding</keyword>
<keyword evidence="6" id="KW-0521">NADP</keyword>
<evidence type="ECO:0000256" key="4">
    <source>
        <dbReference type="ARBA" id="ARBA00022723"/>
    </source>
</evidence>
<dbReference type="EC" id="5.1.99.6" evidence="3"/>
<proteinExistence type="predicted"/>
<organism evidence="11 12">
    <name type="scientific">Acrasis kona</name>
    <dbReference type="NCBI Taxonomy" id="1008807"/>
    <lineage>
        <taxon>Eukaryota</taxon>
        <taxon>Discoba</taxon>
        <taxon>Heterolobosea</taxon>
        <taxon>Tetramitia</taxon>
        <taxon>Eutetramitia</taxon>
        <taxon>Acrasidae</taxon>
        <taxon>Acrasis</taxon>
    </lineage>
</organism>
<comment type="catalytic activity">
    <reaction evidence="2">
        <text>(6R)-NADPHX = (6S)-NADPHX</text>
        <dbReference type="Rhea" id="RHEA:32227"/>
        <dbReference type="ChEBI" id="CHEBI:64076"/>
        <dbReference type="ChEBI" id="CHEBI:64077"/>
        <dbReference type="EC" id="5.1.99.6"/>
    </reaction>
</comment>
<dbReference type="Pfam" id="PF03853">
    <property type="entry name" value="YjeF_N"/>
    <property type="match status" value="1"/>
</dbReference>
<dbReference type="PROSITE" id="PS51385">
    <property type="entry name" value="YJEF_N"/>
    <property type="match status" value="1"/>
</dbReference>
<name>A0AAW2ZT72_9EUKA</name>
<dbReference type="GO" id="GO:0000166">
    <property type="term" value="F:nucleotide binding"/>
    <property type="evidence" value="ECO:0007669"/>
    <property type="project" value="UniProtKB-KW"/>
</dbReference>
<dbReference type="PANTHER" id="PTHR13232:SF10">
    <property type="entry name" value="NAD(P)H-HYDRATE EPIMERASE"/>
    <property type="match status" value="1"/>
</dbReference>
<keyword evidence="7" id="KW-0630">Potassium</keyword>
<evidence type="ECO:0000256" key="9">
    <source>
        <dbReference type="ARBA" id="ARBA00023235"/>
    </source>
</evidence>
<protein>
    <recommendedName>
        <fullName evidence="3">NAD(P)H-hydrate epimerase</fullName>
        <ecNumber evidence="3">5.1.99.6</ecNumber>
    </recommendedName>
</protein>
<evidence type="ECO:0000256" key="3">
    <source>
        <dbReference type="ARBA" id="ARBA00012228"/>
    </source>
</evidence>
<evidence type="ECO:0000313" key="11">
    <source>
        <dbReference type="EMBL" id="KAL0491939.1"/>
    </source>
</evidence>
<dbReference type="AlphaFoldDB" id="A0AAW2ZT72"/>
<keyword evidence="9" id="KW-0413">Isomerase</keyword>
<evidence type="ECO:0000256" key="7">
    <source>
        <dbReference type="ARBA" id="ARBA00022958"/>
    </source>
</evidence>
<reference evidence="11 12" key="1">
    <citation type="submission" date="2024-03" db="EMBL/GenBank/DDBJ databases">
        <title>The Acrasis kona genome and developmental transcriptomes reveal deep origins of eukaryotic multicellular pathways.</title>
        <authorList>
            <person name="Sheikh S."/>
            <person name="Fu C.-J."/>
            <person name="Brown M.W."/>
            <person name="Baldauf S.L."/>
        </authorList>
    </citation>
    <scope>NUCLEOTIDE SEQUENCE [LARGE SCALE GENOMIC DNA]</scope>
    <source>
        <strain evidence="11 12">ATCC MYA-3509</strain>
    </source>
</reference>
<dbReference type="InterPro" id="IPR036652">
    <property type="entry name" value="YjeF_N_dom_sf"/>
</dbReference>
<evidence type="ECO:0000256" key="8">
    <source>
        <dbReference type="ARBA" id="ARBA00023027"/>
    </source>
</evidence>
<comment type="catalytic activity">
    <reaction evidence="1">
        <text>(6R)-NADHX = (6S)-NADHX</text>
        <dbReference type="Rhea" id="RHEA:32215"/>
        <dbReference type="ChEBI" id="CHEBI:64074"/>
        <dbReference type="ChEBI" id="CHEBI:64075"/>
        <dbReference type="EC" id="5.1.99.6"/>
    </reaction>
</comment>
<dbReference type="GO" id="GO:0052856">
    <property type="term" value="F:NAD(P)HX epimerase activity"/>
    <property type="evidence" value="ECO:0007669"/>
    <property type="project" value="UniProtKB-EC"/>
</dbReference>
<evidence type="ECO:0000256" key="2">
    <source>
        <dbReference type="ARBA" id="ARBA00000909"/>
    </source>
</evidence>
<dbReference type="InterPro" id="IPR032976">
    <property type="entry name" value="YJEFN_prot_NAXE-like"/>
</dbReference>
<evidence type="ECO:0000256" key="1">
    <source>
        <dbReference type="ARBA" id="ARBA00000013"/>
    </source>
</evidence>
<keyword evidence="4" id="KW-0479">Metal-binding</keyword>
<dbReference type="Proteomes" id="UP001431209">
    <property type="component" value="Unassembled WGS sequence"/>
</dbReference>
<dbReference type="PANTHER" id="PTHR13232">
    <property type="entry name" value="NAD(P)H-HYDRATE EPIMERASE"/>
    <property type="match status" value="1"/>
</dbReference>
<dbReference type="Gene3D" id="3.40.50.10260">
    <property type="entry name" value="YjeF N-terminal domain"/>
    <property type="match status" value="1"/>
</dbReference>
<sequence length="274" mass="30548">MFFRRFLKYSTINSGARSIFRAPEKSFKFGSNMTEIKYLTADEATDIDKELMGPKQGFATEQLVELAGLAVAHATTHFLTKTRSNPKPFGEGKIVCVSGPGLNGADGITAARHLKHYGYDVLVVYPKPTDKEIINNLLLQCKKLDISVTQELPKDLNTYDLVLDAIFGFSFKGDSIREPFDKIIEDIVTSKVRILSVDIPSGWDVEKGRNGACKQKVENPDALISLTAPKTCAKQFDGEMHFVGGRFVPHEMQQRYQLNLPKFEGVEDVALLNK</sequence>
<dbReference type="GO" id="GO:0046872">
    <property type="term" value="F:metal ion binding"/>
    <property type="evidence" value="ECO:0007669"/>
    <property type="project" value="UniProtKB-KW"/>
</dbReference>
<dbReference type="InterPro" id="IPR004443">
    <property type="entry name" value="YjeF_N_dom"/>
</dbReference>
<evidence type="ECO:0000259" key="10">
    <source>
        <dbReference type="PROSITE" id="PS51385"/>
    </source>
</evidence>
<gene>
    <name evidence="11" type="ORF">AKO1_010083</name>
</gene>
<accession>A0AAW2ZT72</accession>
<feature type="domain" description="YjeF N-terminal" evidence="10">
    <location>
        <begin position="44"/>
        <end position="260"/>
    </location>
</feature>
<comment type="caution">
    <text evidence="11">The sequence shown here is derived from an EMBL/GenBank/DDBJ whole genome shotgun (WGS) entry which is preliminary data.</text>
</comment>
<dbReference type="SUPFAM" id="SSF64153">
    <property type="entry name" value="YjeF N-terminal domain-like"/>
    <property type="match status" value="1"/>
</dbReference>
<evidence type="ECO:0000313" key="12">
    <source>
        <dbReference type="Proteomes" id="UP001431209"/>
    </source>
</evidence>
<keyword evidence="12" id="KW-1185">Reference proteome</keyword>
<evidence type="ECO:0000256" key="5">
    <source>
        <dbReference type="ARBA" id="ARBA00022741"/>
    </source>
</evidence>
<evidence type="ECO:0000256" key="6">
    <source>
        <dbReference type="ARBA" id="ARBA00022857"/>
    </source>
</evidence>
<dbReference type="NCBIfam" id="TIGR00197">
    <property type="entry name" value="yjeF_nterm"/>
    <property type="match status" value="1"/>
</dbReference>
<dbReference type="GO" id="GO:0005739">
    <property type="term" value="C:mitochondrion"/>
    <property type="evidence" value="ECO:0007669"/>
    <property type="project" value="TreeGrafter"/>
</dbReference>
<keyword evidence="8" id="KW-0520">NAD</keyword>
<dbReference type="EMBL" id="JAOPGA020001890">
    <property type="protein sequence ID" value="KAL0491939.1"/>
    <property type="molecule type" value="Genomic_DNA"/>
</dbReference>